<evidence type="ECO:0000256" key="2">
    <source>
        <dbReference type="ARBA" id="ARBA00004193"/>
    </source>
</evidence>
<gene>
    <name evidence="14" type="ORF">LIER_23730</name>
</gene>
<dbReference type="GO" id="GO:0016491">
    <property type="term" value="F:oxidoreductase activity"/>
    <property type="evidence" value="ECO:0007669"/>
    <property type="project" value="UniProtKB-KW"/>
</dbReference>
<evidence type="ECO:0000256" key="3">
    <source>
        <dbReference type="ARBA" id="ARBA00022475"/>
    </source>
</evidence>
<dbReference type="GO" id="GO:0005886">
    <property type="term" value="C:plasma membrane"/>
    <property type="evidence" value="ECO:0007669"/>
    <property type="project" value="UniProtKB-SubCell"/>
</dbReference>
<keyword evidence="7" id="KW-0472">Membrane</keyword>
<feature type="chain" id="PRO_5043326911" evidence="12">
    <location>
        <begin position="29"/>
        <end position="699"/>
    </location>
</feature>
<feature type="signal peptide" evidence="12">
    <location>
        <begin position="1"/>
        <end position="28"/>
    </location>
</feature>
<evidence type="ECO:0000256" key="8">
    <source>
        <dbReference type="ARBA" id="ARBA00023180"/>
    </source>
</evidence>
<evidence type="ECO:0000256" key="6">
    <source>
        <dbReference type="ARBA" id="ARBA00023002"/>
    </source>
</evidence>
<evidence type="ECO:0000256" key="9">
    <source>
        <dbReference type="ARBA" id="ARBA00023288"/>
    </source>
</evidence>
<comment type="caution">
    <text evidence="14">The sequence shown here is derived from an EMBL/GenBank/DDBJ whole genome shotgun (WGS) entry which is preliminary data.</text>
</comment>
<proteinExistence type="inferred from homology"/>
<evidence type="ECO:0000259" key="13">
    <source>
        <dbReference type="Pfam" id="PF07995"/>
    </source>
</evidence>
<dbReference type="Gene3D" id="2.120.10.30">
    <property type="entry name" value="TolB, C-terminal domain"/>
    <property type="match status" value="1"/>
</dbReference>
<dbReference type="PANTHER" id="PTHR19328">
    <property type="entry name" value="HEDGEHOG-INTERACTING PROTEIN"/>
    <property type="match status" value="1"/>
</dbReference>
<keyword evidence="5" id="KW-0634">PQQ</keyword>
<protein>
    <submittedName>
        <fullName evidence="14">Protein-binding activity modulator</fullName>
    </submittedName>
</protein>
<dbReference type="EMBL" id="BAABME010006744">
    <property type="protein sequence ID" value="GAA0169189.1"/>
    <property type="molecule type" value="Genomic_DNA"/>
</dbReference>
<dbReference type="InterPro" id="IPR012938">
    <property type="entry name" value="Glc/Sorbosone_DH"/>
</dbReference>
<dbReference type="PANTHER" id="PTHR19328:SF60">
    <property type="entry name" value="HIPL1 PROTEIN-LIKE"/>
    <property type="match status" value="1"/>
</dbReference>
<keyword evidence="6" id="KW-0560">Oxidoreductase</keyword>
<dbReference type="Pfam" id="PF07995">
    <property type="entry name" value="GSDH"/>
    <property type="match status" value="1"/>
</dbReference>
<reference evidence="14 15" key="1">
    <citation type="submission" date="2024-01" db="EMBL/GenBank/DDBJ databases">
        <title>The complete chloroplast genome sequence of Lithospermum erythrorhizon: insights into the phylogenetic relationship among Boraginaceae species and the maternal lineages of purple gromwells.</title>
        <authorList>
            <person name="Okada T."/>
            <person name="Watanabe K."/>
        </authorList>
    </citation>
    <scope>NUCLEOTIDE SEQUENCE [LARGE SCALE GENOMIC DNA]</scope>
</reference>
<dbReference type="InterPro" id="IPR011042">
    <property type="entry name" value="6-blade_b-propeller_TolB-like"/>
</dbReference>
<evidence type="ECO:0000256" key="4">
    <source>
        <dbReference type="ARBA" id="ARBA00022729"/>
    </source>
</evidence>
<dbReference type="InterPro" id="IPR011041">
    <property type="entry name" value="Quinoprot_gluc/sorb_DH_b-prop"/>
</dbReference>
<evidence type="ECO:0000256" key="5">
    <source>
        <dbReference type="ARBA" id="ARBA00022891"/>
    </source>
</evidence>
<feature type="region of interest" description="Disordered" evidence="11">
    <location>
        <begin position="656"/>
        <end position="676"/>
    </location>
</feature>
<evidence type="ECO:0000256" key="7">
    <source>
        <dbReference type="ARBA" id="ARBA00023136"/>
    </source>
</evidence>
<keyword evidence="3" id="KW-1003">Cell membrane</keyword>
<accession>A0AAV3QYL9</accession>
<name>A0AAV3QYL9_LITER</name>
<sequence length="699" mass="75610">MSIAKMDDVFFKNMLFCLLLLFPYQSTSLPLCTNLRAPMASKNPLDFCPYNGTVCCTSSEDSQIEKNFQNMNISDPTCSSIVKSVICATCDKFSAELYKISSPSPRSVPVLCESSASAVKLSSLATPGNRKFCSSVWDACQNSLIANSPFAPSLQNTAGVSQNSSASKLTDLWQSKDDFCRAFGAPLADDSLCYSGKPIELNKTETIPPSGMCLEKIGDGTYLNMVAHPDGSNRAFFATQAGKVFLATIPDQDSGQALGLDESSPFVDLSDQVHLDTNFGLFGLAFHPNFSQNGRFFASFNCDKVTNPGCFGRCACNSDVGCDPSKLGAPASSQPCQFHTIVSEYTANGTEAAPSMAQHAKPTEVRRIFSMGLPYKSTAGGQLLFGPQDGYLYLMMGDGGPKGDPLNFSQNKKSLLGKIMRLDVDNIPSKQETADLHSWGNYSTPRDNPYADDKELAPEIWALGLRNPWRCSFDSERPSYFICGDVGQDTYEEVDIITKGGNYGWRVYEGPLVFTSQPASGSNTSADSIEPILPVAGYTHSEVNKKTGSASISGGYVYRSKTDPCMYGSYLYGDLYGENIWAALENPIDSGKFSAQNITFGCAQDTPMSCASAAKGPLPALGYVFSSGQDNNKDVFILTSSGVYRIVRPSRCNYSCSKETPTTNAKPTPPAPSHTQHIRPHLVPALFLSLLLLLLEVPY</sequence>
<evidence type="ECO:0000256" key="10">
    <source>
        <dbReference type="ARBA" id="ARBA00061483"/>
    </source>
</evidence>
<dbReference type="AlphaFoldDB" id="A0AAV3QYL9"/>
<evidence type="ECO:0000313" key="15">
    <source>
        <dbReference type="Proteomes" id="UP001454036"/>
    </source>
</evidence>
<evidence type="ECO:0000256" key="11">
    <source>
        <dbReference type="SAM" id="MobiDB-lite"/>
    </source>
</evidence>
<keyword evidence="4 12" id="KW-0732">Signal</keyword>
<keyword evidence="15" id="KW-1185">Reference proteome</keyword>
<organism evidence="14 15">
    <name type="scientific">Lithospermum erythrorhizon</name>
    <name type="common">Purple gromwell</name>
    <name type="synonym">Lithospermum officinale var. erythrorhizon</name>
    <dbReference type="NCBI Taxonomy" id="34254"/>
    <lineage>
        <taxon>Eukaryota</taxon>
        <taxon>Viridiplantae</taxon>
        <taxon>Streptophyta</taxon>
        <taxon>Embryophyta</taxon>
        <taxon>Tracheophyta</taxon>
        <taxon>Spermatophyta</taxon>
        <taxon>Magnoliopsida</taxon>
        <taxon>eudicotyledons</taxon>
        <taxon>Gunneridae</taxon>
        <taxon>Pentapetalae</taxon>
        <taxon>asterids</taxon>
        <taxon>lamiids</taxon>
        <taxon>Boraginales</taxon>
        <taxon>Boraginaceae</taxon>
        <taxon>Boraginoideae</taxon>
        <taxon>Lithospermeae</taxon>
        <taxon>Lithospermum</taxon>
    </lineage>
</organism>
<comment type="subcellular location">
    <subcellularLocation>
        <location evidence="2">Cell membrane</location>
        <topology evidence="2">Lipid-anchor</topology>
    </subcellularLocation>
</comment>
<keyword evidence="8" id="KW-0325">Glycoprotein</keyword>
<dbReference type="Proteomes" id="UP001454036">
    <property type="component" value="Unassembled WGS sequence"/>
</dbReference>
<evidence type="ECO:0000256" key="1">
    <source>
        <dbReference type="ARBA" id="ARBA00001931"/>
    </source>
</evidence>
<comment type="similarity">
    <text evidence="10">Belongs to the PQQ oxidoreductase GdhB family.</text>
</comment>
<keyword evidence="9" id="KW-0449">Lipoprotein</keyword>
<dbReference type="SUPFAM" id="SSF50952">
    <property type="entry name" value="Soluble quinoprotein glucose dehydrogenase"/>
    <property type="match status" value="1"/>
</dbReference>
<comment type="cofactor">
    <cofactor evidence="1">
        <name>pyrroloquinoline quinone</name>
        <dbReference type="ChEBI" id="CHEBI:58442"/>
    </cofactor>
</comment>
<dbReference type="FunFam" id="2.120.10.30:FF:000067">
    <property type="entry name" value="HHIP-like 1"/>
    <property type="match status" value="1"/>
</dbReference>
<evidence type="ECO:0000256" key="12">
    <source>
        <dbReference type="SAM" id="SignalP"/>
    </source>
</evidence>
<feature type="domain" description="Glucose/Sorbosone dehydrogenase" evidence="13">
    <location>
        <begin position="228"/>
        <end position="581"/>
    </location>
</feature>
<evidence type="ECO:0000313" key="14">
    <source>
        <dbReference type="EMBL" id="GAA0169189.1"/>
    </source>
</evidence>